<dbReference type="PROSITE" id="PS50075">
    <property type="entry name" value="CARRIER"/>
    <property type="match status" value="1"/>
</dbReference>
<dbReference type="SUPFAM" id="SSF52777">
    <property type="entry name" value="CoA-dependent acyltransferases"/>
    <property type="match status" value="2"/>
</dbReference>
<dbReference type="GO" id="GO:0031177">
    <property type="term" value="F:phosphopantetheine binding"/>
    <property type="evidence" value="ECO:0007669"/>
    <property type="project" value="InterPro"/>
</dbReference>
<dbReference type="InterPro" id="IPR025110">
    <property type="entry name" value="AMP-bd_C"/>
</dbReference>
<dbReference type="GO" id="GO:0044550">
    <property type="term" value="P:secondary metabolite biosynthetic process"/>
    <property type="evidence" value="ECO:0007669"/>
    <property type="project" value="UniProtKB-ARBA"/>
</dbReference>
<organism evidence="4 5">
    <name type="scientific">Cystobacter fuscus (strain ATCC 25194 / DSM 2262 / NBRC 100088 / M29)</name>
    <dbReference type="NCBI Taxonomy" id="1242864"/>
    <lineage>
        <taxon>Bacteria</taxon>
        <taxon>Pseudomonadati</taxon>
        <taxon>Myxococcota</taxon>
        <taxon>Myxococcia</taxon>
        <taxon>Myxococcales</taxon>
        <taxon>Cystobacterineae</taxon>
        <taxon>Archangiaceae</taxon>
        <taxon>Cystobacter</taxon>
    </lineage>
</organism>
<dbReference type="FunFam" id="2.30.38.10:FF:000001">
    <property type="entry name" value="Non-ribosomal peptide synthetase PvdI"/>
    <property type="match status" value="1"/>
</dbReference>
<dbReference type="Gene3D" id="2.30.38.10">
    <property type="entry name" value="Luciferase, Domain 3"/>
    <property type="match status" value="1"/>
</dbReference>
<dbReference type="FunFam" id="3.40.50.980:FF:000001">
    <property type="entry name" value="Non-ribosomal peptide synthetase"/>
    <property type="match status" value="1"/>
</dbReference>
<dbReference type="NCBIfam" id="TIGR01733">
    <property type="entry name" value="AA-adenyl-dom"/>
    <property type="match status" value="1"/>
</dbReference>
<dbReference type="PROSITE" id="PS00455">
    <property type="entry name" value="AMP_BINDING"/>
    <property type="match status" value="1"/>
</dbReference>
<dbReference type="InterPro" id="IPR009081">
    <property type="entry name" value="PP-bd_ACP"/>
</dbReference>
<dbReference type="SMART" id="SM00823">
    <property type="entry name" value="PKS_PP"/>
    <property type="match status" value="1"/>
</dbReference>
<dbReference type="InterPro" id="IPR036736">
    <property type="entry name" value="ACP-like_sf"/>
</dbReference>
<dbReference type="Gene3D" id="3.30.559.10">
    <property type="entry name" value="Chloramphenicol acetyltransferase-like domain"/>
    <property type="match status" value="1"/>
</dbReference>
<dbReference type="Gene3D" id="3.30.300.30">
    <property type="match status" value="1"/>
</dbReference>
<evidence type="ECO:0000259" key="3">
    <source>
        <dbReference type="PROSITE" id="PS50075"/>
    </source>
</evidence>
<dbReference type="CDD" id="cd05930">
    <property type="entry name" value="A_NRPS"/>
    <property type="match status" value="1"/>
</dbReference>
<evidence type="ECO:0000313" key="4">
    <source>
        <dbReference type="EMBL" id="EPX59031.1"/>
    </source>
</evidence>
<sequence length="1089" mass="121651">MTTKRDNQDLLSSLSPAQRAMVLKALKEEALKAQKPPIVHRATGLDPVPLSLAQSRLWLFSQLRPGSPAYNEVSALRMEGSLDVRVLERSIQEIMNRHEALRTTFSTVEGKPVQVISPSHATTLQVVNLSGLSEHMRSAELQRLTEEEARKPFDLTQGPLLRTTLFLLGEQRSVLMVTAHHIVLDGWSIGVFQRELAELYKAFSQGSPSSLDALPIQYADYALWQKQWLRDDVLKRQLDYWVRQLSDMPPLLQLPFAQPRPETETFAGATEYFKLDKQLSDALAALSRKANTSLFMTLLAGFQTLIHRYTNQTDIPVGTVVANREQPELEQLIGFFVNTLVMRGRLHDNPSFNQVLERVRDTALTAYEHQEIPFDHVVEALQPERSLSYNPLFQVMFILQNTPEHAFALPGLTLSSLQLGSVTAKYDLTLSMEETPRGLTGHWEYNSDLFDAATIRRMSGHLETLLRAIVQAPEKPISELPLLTEPEKQQLLVEWNQTDAHFPRDTCIQHIFEAQAERTPEAIALEQGEQRLGYREVNQRANQVAHLLRERGVGPGALVGVCLQRSVDMVVAMLGVMKAGGTYVPMDPSYPAQRLSYMLEDSNVAVLLTHSQLRSRFSLDDEKVVRLDADWSDISRRSPTNPAPLAGPGDLAYVIYTSGSTGTPKGVRVSHRNLVHSTSARWAYYREPVTSFLLLSSFAFDSSVAGIYWTLTQGGRLILPEGEGAPDLSKLHEVISTRQVSHLLCIPSVYSLVMQNAQPHDLSSLRTVIVAGEPCPAQLVERHLEVAGSATLYNEYGPTEATVWSTVHKLDAKPPRANVSIGRPIANTRIYILDAHQQPVPVGVPGELHVGGEGVTHGYLHRRELTEARFIPNPFSGRMGDRLYKTGDLARYSPDGLIEFMGRIDEQVKIRGYRIEPGEIEALLQQHPAVLEAVVITRDDGQGNKRLVAYLAVDRARNASASELRDFALEHLPGFSVPSAFVLLEQLPRLPNGKVDRKALPAQEEPREENANTATSDWSDLQRTIATLWKETIGVQAASLDDNFFKVGGDSLSIIRVFNRLRDVVGKNIAITDLFKHPTIRTLSEFLEK</sequence>
<dbReference type="FunFam" id="3.30.300.30:FF:000010">
    <property type="entry name" value="Enterobactin synthetase component F"/>
    <property type="match status" value="1"/>
</dbReference>
<dbReference type="eggNOG" id="COG1020">
    <property type="taxonomic scope" value="Bacteria"/>
</dbReference>
<keyword evidence="1" id="KW-0596">Phosphopantetheine</keyword>
<dbReference type="SUPFAM" id="SSF56801">
    <property type="entry name" value="Acetyl-CoA synthetase-like"/>
    <property type="match status" value="1"/>
</dbReference>
<dbReference type="PANTHER" id="PTHR45527:SF1">
    <property type="entry name" value="FATTY ACID SYNTHASE"/>
    <property type="match status" value="1"/>
</dbReference>
<dbReference type="RefSeq" id="WP_002624888.1">
    <property type="nucleotide sequence ID" value="NZ_ANAH02000020.1"/>
</dbReference>
<dbReference type="OrthoDB" id="9757540at2"/>
<gene>
    <name evidence="4" type="ORF">D187_003408</name>
</gene>
<dbReference type="GO" id="GO:0016874">
    <property type="term" value="F:ligase activity"/>
    <property type="evidence" value="ECO:0007669"/>
    <property type="project" value="UniProtKB-KW"/>
</dbReference>
<dbReference type="FunFam" id="3.40.50.12780:FF:000012">
    <property type="entry name" value="Non-ribosomal peptide synthetase"/>
    <property type="match status" value="1"/>
</dbReference>
<dbReference type="InterPro" id="IPR001242">
    <property type="entry name" value="Condensation_dom"/>
</dbReference>
<proteinExistence type="predicted"/>
<dbReference type="GO" id="GO:0005737">
    <property type="term" value="C:cytoplasm"/>
    <property type="evidence" value="ECO:0007669"/>
    <property type="project" value="TreeGrafter"/>
</dbReference>
<dbReference type="SUPFAM" id="SSF47336">
    <property type="entry name" value="ACP-like"/>
    <property type="match status" value="1"/>
</dbReference>
<dbReference type="Gene3D" id="1.10.1200.10">
    <property type="entry name" value="ACP-like"/>
    <property type="match status" value="1"/>
</dbReference>
<dbReference type="Gene3D" id="3.30.559.30">
    <property type="entry name" value="Nonribosomal peptide synthetase, condensation domain"/>
    <property type="match status" value="1"/>
</dbReference>
<keyword evidence="4" id="KW-0436">Ligase</keyword>
<dbReference type="InterPro" id="IPR023213">
    <property type="entry name" value="CAT-like_dom_sf"/>
</dbReference>
<dbReference type="Pfam" id="PF00668">
    <property type="entry name" value="Condensation"/>
    <property type="match status" value="1"/>
</dbReference>
<dbReference type="Pfam" id="PF00550">
    <property type="entry name" value="PP-binding"/>
    <property type="match status" value="1"/>
</dbReference>
<dbReference type="InterPro" id="IPR020806">
    <property type="entry name" value="PKS_PP-bd"/>
</dbReference>
<keyword evidence="2" id="KW-0597">Phosphoprotein</keyword>
<dbReference type="AlphaFoldDB" id="S9P791"/>
<evidence type="ECO:0000313" key="5">
    <source>
        <dbReference type="Proteomes" id="UP000011682"/>
    </source>
</evidence>
<dbReference type="FunFam" id="3.30.559.10:FF:000012">
    <property type="entry name" value="Non-ribosomal peptide synthetase"/>
    <property type="match status" value="1"/>
</dbReference>
<dbReference type="Pfam" id="PF13193">
    <property type="entry name" value="AMP-binding_C"/>
    <property type="match status" value="1"/>
</dbReference>
<dbReference type="CDD" id="cd19531">
    <property type="entry name" value="LCL_NRPS-like"/>
    <property type="match status" value="1"/>
</dbReference>
<dbReference type="EMBL" id="ANAH02000020">
    <property type="protein sequence ID" value="EPX59031.1"/>
    <property type="molecule type" value="Genomic_DNA"/>
</dbReference>
<dbReference type="Proteomes" id="UP000011682">
    <property type="component" value="Unassembled WGS sequence"/>
</dbReference>
<dbReference type="PANTHER" id="PTHR45527">
    <property type="entry name" value="NONRIBOSOMAL PEPTIDE SYNTHETASE"/>
    <property type="match status" value="1"/>
</dbReference>
<reference evidence="4" key="1">
    <citation type="submission" date="2013-05" db="EMBL/GenBank/DDBJ databases">
        <title>Genome assembly of Cystobacter fuscus DSM 2262.</title>
        <authorList>
            <person name="Sharma G."/>
            <person name="Khatri I."/>
            <person name="Kaur C."/>
            <person name="Mayilraj S."/>
            <person name="Subramanian S."/>
        </authorList>
    </citation>
    <scope>NUCLEOTIDE SEQUENCE [LARGE SCALE GENOMIC DNA]</scope>
    <source>
        <strain evidence="4">DSM 2262</strain>
    </source>
</reference>
<dbReference type="InterPro" id="IPR010071">
    <property type="entry name" value="AA_adenyl_dom"/>
</dbReference>
<name>S9P791_CYSF2</name>
<comment type="caution">
    <text evidence="4">The sequence shown here is derived from an EMBL/GenBank/DDBJ whole genome shotgun (WGS) entry which is preliminary data.</text>
</comment>
<dbReference type="InterPro" id="IPR020845">
    <property type="entry name" value="AMP-binding_CS"/>
</dbReference>
<protein>
    <submittedName>
        <fullName evidence="4">Long-chain-fatty-acid--CoA ligase</fullName>
    </submittedName>
</protein>
<accession>S9P791</accession>
<dbReference type="GO" id="GO:0043041">
    <property type="term" value="P:amino acid activation for nonribosomal peptide biosynthetic process"/>
    <property type="evidence" value="ECO:0007669"/>
    <property type="project" value="TreeGrafter"/>
</dbReference>
<dbReference type="Gene3D" id="3.40.50.980">
    <property type="match status" value="2"/>
</dbReference>
<dbReference type="Pfam" id="PF00501">
    <property type="entry name" value="AMP-binding"/>
    <property type="match status" value="1"/>
</dbReference>
<keyword evidence="5" id="KW-1185">Reference proteome</keyword>
<dbReference type="InterPro" id="IPR000873">
    <property type="entry name" value="AMP-dep_synth/lig_dom"/>
</dbReference>
<dbReference type="InterPro" id="IPR045851">
    <property type="entry name" value="AMP-bd_C_sf"/>
</dbReference>
<evidence type="ECO:0000256" key="2">
    <source>
        <dbReference type="ARBA" id="ARBA00022553"/>
    </source>
</evidence>
<feature type="domain" description="Carrier" evidence="3">
    <location>
        <begin position="1016"/>
        <end position="1089"/>
    </location>
</feature>
<evidence type="ECO:0000256" key="1">
    <source>
        <dbReference type="ARBA" id="ARBA00022450"/>
    </source>
</evidence>